<comment type="caution">
    <text evidence="4">The sequence shown here is derived from an EMBL/GenBank/DDBJ whole genome shotgun (WGS) entry which is preliminary data.</text>
</comment>
<name>A0A6A5ASF2_APHAT</name>
<dbReference type="SMART" id="SM00248">
    <property type="entry name" value="ANK"/>
    <property type="match status" value="2"/>
</dbReference>
<reference evidence="4 5" key="1">
    <citation type="submission" date="2019-06" db="EMBL/GenBank/DDBJ databases">
        <title>Genomics analysis of Aphanomyces spp. identifies a new class of oomycete effector associated with host adaptation.</title>
        <authorList>
            <person name="Gaulin E."/>
        </authorList>
    </citation>
    <scope>NUCLEOTIDE SEQUENCE [LARGE SCALE GENOMIC DNA]</scope>
    <source>
        <strain evidence="4 5">E</strain>
    </source>
</reference>
<dbReference type="Proteomes" id="UP000469452">
    <property type="component" value="Unassembled WGS sequence"/>
</dbReference>
<gene>
    <name evidence="4" type="ORF">AaE_001523</name>
</gene>
<evidence type="ECO:0000256" key="3">
    <source>
        <dbReference type="PROSITE-ProRule" id="PRU00023"/>
    </source>
</evidence>
<dbReference type="EMBL" id="VJMI01003172">
    <property type="protein sequence ID" value="KAF0774777.1"/>
    <property type="molecule type" value="Genomic_DNA"/>
</dbReference>
<dbReference type="Gene3D" id="1.25.40.20">
    <property type="entry name" value="Ankyrin repeat-containing domain"/>
    <property type="match status" value="1"/>
</dbReference>
<proteinExistence type="predicted"/>
<feature type="non-terminal residue" evidence="4">
    <location>
        <position position="109"/>
    </location>
</feature>
<evidence type="ECO:0000256" key="1">
    <source>
        <dbReference type="ARBA" id="ARBA00022737"/>
    </source>
</evidence>
<organism evidence="4 5">
    <name type="scientific">Aphanomyces astaci</name>
    <name type="common">Crayfish plague agent</name>
    <dbReference type="NCBI Taxonomy" id="112090"/>
    <lineage>
        <taxon>Eukaryota</taxon>
        <taxon>Sar</taxon>
        <taxon>Stramenopiles</taxon>
        <taxon>Oomycota</taxon>
        <taxon>Saprolegniomycetes</taxon>
        <taxon>Saprolegniales</taxon>
        <taxon>Verrucalvaceae</taxon>
        <taxon>Aphanomyces</taxon>
    </lineage>
</organism>
<dbReference type="PROSITE" id="PS50297">
    <property type="entry name" value="ANK_REP_REGION"/>
    <property type="match status" value="1"/>
</dbReference>
<evidence type="ECO:0000256" key="2">
    <source>
        <dbReference type="ARBA" id="ARBA00023043"/>
    </source>
</evidence>
<keyword evidence="1" id="KW-0677">Repeat</keyword>
<sequence length="109" mass="11681">MRWYSTYLRKKADPNLVVKNIDDDSNWTSPLLAAVANGHVEIATYLLQFGGKVSEGFRGLKTPLHVALERNDADMADALLSNGADVCAVNADGLSALSSAILQGFSVTK</sequence>
<dbReference type="InterPro" id="IPR002110">
    <property type="entry name" value="Ankyrin_rpt"/>
</dbReference>
<dbReference type="PANTHER" id="PTHR24171">
    <property type="entry name" value="ANKYRIN REPEAT DOMAIN-CONTAINING PROTEIN 39-RELATED"/>
    <property type="match status" value="1"/>
</dbReference>
<keyword evidence="2 3" id="KW-0040">ANK repeat</keyword>
<dbReference type="AlphaFoldDB" id="A0A6A5ASF2"/>
<accession>A0A6A5ASF2</accession>
<feature type="repeat" description="ANK" evidence="3">
    <location>
        <begin position="59"/>
        <end position="91"/>
    </location>
</feature>
<dbReference type="PROSITE" id="PS50088">
    <property type="entry name" value="ANK_REPEAT"/>
    <property type="match status" value="1"/>
</dbReference>
<dbReference type="InterPro" id="IPR036770">
    <property type="entry name" value="Ankyrin_rpt-contain_sf"/>
</dbReference>
<evidence type="ECO:0000313" key="5">
    <source>
        <dbReference type="Proteomes" id="UP000469452"/>
    </source>
</evidence>
<evidence type="ECO:0000313" key="4">
    <source>
        <dbReference type="EMBL" id="KAF0774777.1"/>
    </source>
</evidence>
<protein>
    <submittedName>
        <fullName evidence="4">Uncharacterized protein</fullName>
    </submittedName>
</protein>
<dbReference type="Pfam" id="PF12796">
    <property type="entry name" value="Ank_2"/>
    <property type="match status" value="1"/>
</dbReference>
<dbReference type="SUPFAM" id="SSF48403">
    <property type="entry name" value="Ankyrin repeat"/>
    <property type="match status" value="1"/>
</dbReference>